<feature type="domain" description="N-acetyltransferase" evidence="2">
    <location>
        <begin position="69"/>
        <end position="219"/>
    </location>
</feature>
<dbReference type="PANTHER" id="PTHR45750:SF3">
    <property type="entry name" value="HISTONE ACETYLTRANSFERASE"/>
    <property type="match status" value="1"/>
</dbReference>
<dbReference type="GO" id="GO:0045944">
    <property type="term" value="P:positive regulation of transcription by RNA polymerase II"/>
    <property type="evidence" value="ECO:0007669"/>
    <property type="project" value="TreeGrafter"/>
</dbReference>
<accession>A0A1L7TBF7</accession>
<evidence type="ECO:0000256" key="1">
    <source>
        <dbReference type="ARBA" id="ARBA00023242"/>
    </source>
</evidence>
<reference evidence="4" key="1">
    <citation type="journal article" date="2016" name="Genome Biol. Evol.">
        <title>Comparative 'omics' of the Fusarium fujikuroi species complex highlights differences in genetic potential and metabolite synthesis.</title>
        <authorList>
            <person name="Niehaus E.-M."/>
            <person name="Muensterkoetter M."/>
            <person name="Proctor R.H."/>
            <person name="Brown D.W."/>
            <person name="Sharon A."/>
            <person name="Idan Y."/>
            <person name="Oren-Young L."/>
            <person name="Sieber C.M."/>
            <person name="Novak O."/>
            <person name="Pencik A."/>
            <person name="Tarkowska D."/>
            <person name="Hromadova K."/>
            <person name="Freeman S."/>
            <person name="Maymon M."/>
            <person name="Elazar M."/>
            <person name="Youssef S.A."/>
            <person name="El-Shabrawy E.S.M."/>
            <person name="Shalaby A.B.A."/>
            <person name="Houterman P."/>
            <person name="Brock N.L."/>
            <person name="Burkhardt I."/>
            <person name="Tsavkelova E.A."/>
            <person name="Dickschat J.S."/>
            <person name="Galuszka P."/>
            <person name="Gueldener U."/>
            <person name="Tudzynski B."/>
        </authorList>
    </citation>
    <scope>NUCLEOTIDE SEQUENCE [LARGE SCALE GENOMIC DNA]</scope>
    <source>
        <strain evidence="4">MRC7560</strain>
    </source>
</reference>
<dbReference type="InterPro" id="IPR037800">
    <property type="entry name" value="GCN5"/>
</dbReference>
<organism evidence="3 4">
    <name type="scientific">Fusarium mangiferae</name>
    <name type="common">Mango malformation disease fungus</name>
    <dbReference type="NCBI Taxonomy" id="192010"/>
    <lineage>
        <taxon>Eukaryota</taxon>
        <taxon>Fungi</taxon>
        <taxon>Dikarya</taxon>
        <taxon>Ascomycota</taxon>
        <taxon>Pezizomycotina</taxon>
        <taxon>Sordariomycetes</taxon>
        <taxon>Hypocreomycetidae</taxon>
        <taxon>Hypocreales</taxon>
        <taxon>Nectriaceae</taxon>
        <taxon>Fusarium</taxon>
        <taxon>Fusarium fujikuroi species complex</taxon>
    </lineage>
</organism>
<keyword evidence="4" id="KW-1185">Reference proteome</keyword>
<dbReference type="VEuPathDB" id="FungiDB:FMAN_13961"/>
<sequence length="229" mass="25716">MDSKQSLPCHPPTVANQSASEELTITLDTIFPAEAQVLHFQPKDMIGKTAVPEKPAVIAERNGEVKFQVVYNDGGKDSMETLESLKSIFQYQYPEMSNDYIERHVNDPKYRSIAIVRKPQETIGGITFRQLGTWNVAEVAFCAVSSKEQIKGYGAALMDHLKDCIKATSPITHLLTYADNYHIGFIFKQGFKRATLDESVGRECRKGYRNVTLMQCSIDRGIAGRQHKL</sequence>
<dbReference type="EMBL" id="FCQH01000007">
    <property type="protein sequence ID" value="CVK96050.1"/>
    <property type="molecule type" value="Genomic_DNA"/>
</dbReference>
<dbReference type="RefSeq" id="XP_041683855.1">
    <property type="nucleotide sequence ID" value="XM_041833497.1"/>
</dbReference>
<protein>
    <submittedName>
        <fullName evidence="3">Probable histone acetyltransferase</fullName>
    </submittedName>
</protein>
<dbReference type="InterPro" id="IPR016181">
    <property type="entry name" value="Acyl_CoA_acyltransferase"/>
</dbReference>
<dbReference type="Pfam" id="PF00583">
    <property type="entry name" value="Acetyltransf_1"/>
    <property type="match status" value="1"/>
</dbReference>
<dbReference type="AlphaFoldDB" id="A0A1L7TBF7"/>
<dbReference type="InterPro" id="IPR000182">
    <property type="entry name" value="GNAT_dom"/>
</dbReference>
<dbReference type="Proteomes" id="UP000184255">
    <property type="component" value="Unassembled WGS sequence"/>
</dbReference>
<dbReference type="PANTHER" id="PTHR45750">
    <property type="entry name" value="GH11602P"/>
    <property type="match status" value="1"/>
</dbReference>
<evidence type="ECO:0000313" key="3">
    <source>
        <dbReference type="EMBL" id="CVK96050.1"/>
    </source>
</evidence>
<dbReference type="GeneID" id="65093210"/>
<dbReference type="Gene3D" id="3.40.630.30">
    <property type="match status" value="1"/>
</dbReference>
<evidence type="ECO:0000259" key="2">
    <source>
        <dbReference type="PROSITE" id="PS51186"/>
    </source>
</evidence>
<name>A0A1L7TBF7_FUSMA</name>
<dbReference type="GO" id="GO:0010484">
    <property type="term" value="F:histone H3 acetyltransferase activity"/>
    <property type="evidence" value="ECO:0007669"/>
    <property type="project" value="TreeGrafter"/>
</dbReference>
<dbReference type="GO" id="GO:0000123">
    <property type="term" value="C:histone acetyltransferase complex"/>
    <property type="evidence" value="ECO:0007669"/>
    <property type="project" value="TreeGrafter"/>
</dbReference>
<evidence type="ECO:0000313" key="4">
    <source>
        <dbReference type="Proteomes" id="UP000184255"/>
    </source>
</evidence>
<comment type="caution">
    <text evidence="3">The sequence shown here is derived from an EMBL/GenBank/DDBJ whole genome shotgun (WGS) entry which is preliminary data.</text>
</comment>
<dbReference type="PROSITE" id="PS51186">
    <property type="entry name" value="GNAT"/>
    <property type="match status" value="1"/>
</dbReference>
<keyword evidence="1" id="KW-0539">Nucleus</keyword>
<dbReference type="SUPFAM" id="SSF55729">
    <property type="entry name" value="Acyl-CoA N-acyltransferases (Nat)"/>
    <property type="match status" value="1"/>
</dbReference>
<proteinExistence type="predicted"/>
<gene>
    <name evidence="3" type="ORF">FMAN_13961</name>
</gene>